<accession>A0A508TRB4</accession>
<dbReference type="GO" id="GO:0004177">
    <property type="term" value="F:aminopeptidase activity"/>
    <property type="evidence" value="ECO:0007669"/>
    <property type="project" value="UniProtKB-KW"/>
</dbReference>
<proteinExistence type="predicted"/>
<comment type="caution">
    <text evidence="3">The sequence shown here is derived from an EMBL/GenBank/DDBJ whole genome shotgun (WGS) entry which is preliminary data.</text>
</comment>
<dbReference type="InterPro" id="IPR011042">
    <property type="entry name" value="6-blade_b-propeller_TolB-like"/>
</dbReference>
<dbReference type="EC" id="3.4.14.-" evidence="3"/>
<protein>
    <submittedName>
        <fullName evidence="3">Dipeptidyl aminopeptidase BIII</fullName>
        <ecNumber evidence="3">3.4.14.-</ecNumber>
    </submittedName>
</protein>
<sequence length="658" mass="72472">MRGAAALAASLPFAGLTSSVRGQAPELIARKVFFDNPDYINVRLSPDGTHLAYVAPLDGVNNLWVAPLADPRAARPLTRVTDRNISNYHNWAHTNRHVVFFRERDGDENFRAASVDIVSGAIVPLTPETGVKSFLQEVDRKFPEEMLLRHNARDKRYFDLFRINIVTGASELVYENHDYIGLITDSAFRLRLASRLTADGSAEAFERRADGSWAPFMTVPIADTDTTHLLDFSADGNTLYLTDSRGRDKAALFAFDMTTRQATLLAADDEADITLAIFDEERRPLAAMATTDRRRWHAVDQSVAQDLADLSRHGGGDITFVSNSSDLRLGSIYFERDAESGEYALLDRKTREVTKLFTQRRALDGLALRRLEPVVIPARDGLRLNGYLTRPIEAAAGRVPLVLVIHGGPYLRDTWGFSPTHQWLASRGYAVLAVNYRGSTGFGKAFVTAADHEWGGKMHDDLIDAVDWAIAQGIADPARIGFFGGSYGGYSALTAATRTPDVFACIVDLFGISNLVTFMATIPPYWGPWISVWKNRLGDPDTEAGRAFLVERSPLTHIDRATKPILIAQGMRDVRVVAAESEQMVTALKQRGVPVTYITFADEGHGFVRPENRLAFYGVTEAFLAKHLAGRCQPIGNDFAGSSLKVETGGELIPGLRG</sequence>
<dbReference type="AlphaFoldDB" id="A0A508TRB4"/>
<dbReference type="Gene3D" id="3.40.50.1820">
    <property type="entry name" value="alpha/beta hydrolase"/>
    <property type="match status" value="1"/>
</dbReference>
<dbReference type="GO" id="GO:0004252">
    <property type="term" value="F:serine-type endopeptidase activity"/>
    <property type="evidence" value="ECO:0007669"/>
    <property type="project" value="TreeGrafter"/>
</dbReference>
<evidence type="ECO:0000256" key="1">
    <source>
        <dbReference type="ARBA" id="ARBA00022801"/>
    </source>
</evidence>
<reference evidence="3" key="1">
    <citation type="submission" date="2019-02" db="EMBL/GenBank/DDBJ databases">
        <authorList>
            <person name="Pothier F.J."/>
        </authorList>
    </citation>
    <scope>NUCLEOTIDE SEQUENCE</scope>
    <source>
        <strain evidence="3">CI-1B</strain>
    </source>
</reference>
<dbReference type="Gene3D" id="2.120.10.30">
    <property type="entry name" value="TolB, C-terminal domain"/>
    <property type="match status" value="1"/>
</dbReference>
<dbReference type="Proteomes" id="UP000328092">
    <property type="component" value="Unassembled WGS sequence"/>
</dbReference>
<keyword evidence="3" id="KW-0031">Aminopeptidase</keyword>
<dbReference type="GO" id="GO:0006508">
    <property type="term" value="P:proteolysis"/>
    <property type="evidence" value="ECO:0007669"/>
    <property type="project" value="InterPro"/>
</dbReference>
<dbReference type="InterPro" id="IPR001375">
    <property type="entry name" value="Peptidase_S9_cat"/>
</dbReference>
<dbReference type="Pfam" id="PF00326">
    <property type="entry name" value="Peptidase_S9"/>
    <property type="match status" value="1"/>
</dbReference>
<organism evidence="3 4">
    <name type="scientific">Bradyrhizobium ivorense</name>
    <dbReference type="NCBI Taxonomy" id="2511166"/>
    <lineage>
        <taxon>Bacteria</taxon>
        <taxon>Pseudomonadati</taxon>
        <taxon>Pseudomonadota</taxon>
        <taxon>Alphaproteobacteria</taxon>
        <taxon>Hyphomicrobiales</taxon>
        <taxon>Nitrobacteraceae</taxon>
        <taxon>Bradyrhizobium</taxon>
    </lineage>
</organism>
<feature type="domain" description="Peptidase S9 prolyl oligopeptidase catalytic" evidence="2">
    <location>
        <begin position="415"/>
        <end position="629"/>
    </location>
</feature>
<dbReference type="SUPFAM" id="SSF82171">
    <property type="entry name" value="DPP6 N-terminal domain-like"/>
    <property type="match status" value="1"/>
</dbReference>
<evidence type="ECO:0000259" key="2">
    <source>
        <dbReference type="Pfam" id="PF00326"/>
    </source>
</evidence>
<keyword evidence="1 3" id="KW-0378">Hydrolase</keyword>
<keyword evidence="4" id="KW-1185">Reference proteome</keyword>
<dbReference type="PANTHER" id="PTHR42776">
    <property type="entry name" value="SERINE PEPTIDASE S9 FAMILY MEMBER"/>
    <property type="match status" value="1"/>
</dbReference>
<name>A0A508TRB4_9BRAD</name>
<keyword evidence="3" id="KW-0645">Protease</keyword>
<gene>
    <name evidence="3" type="primary">dapb3</name>
    <name evidence="3" type="ORF">CI1B_67300</name>
</gene>
<dbReference type="PANTHER" id="PTHR42776:SF27">
    <property type="entry name" value="DIPEPTIDYL PEPTIDASE FAMILY MEMBER 6"/>
    <property type="match status" value="1"/>
</dbReference>
<evidence type="ECO:0000313" key="4">
    <source>
        <dbReference type="Proteomes" id="UP000328092"/>
    </source>
</evidence>
<dbReference type="InterPro" id="IPR029058">
    <property type="entry name" value="AB_hydrolase_fold"/>
</dbReference>
<dbReference type="EMBL" id="CAADFC020000028">
    <property type="protein sequence ID" value="VIO76852.1"/>
    <property type="molecule type" value="Genomic_DNA"/>
</dbReference>
<dbReference type="SUPFAM" id="SSF53474">
    <property type="entry name" value="alpha/beta-Hydrolases"/>
    <property type="match status" value="1"/>
</dbReference>
<evidence type="ECO:0000313" key="3">
    <source>
        <dbReference type="EMBL" id="VIO76852.1"/>
    </source>
</evidence>